<dbReference type="SUPFAM" id="SSF57756">
    <property type="entry name" value="Retrovirus zinc finger-like domains"/>
    <property type="match status" value="1"/>
</dbReference>
<keyword evidence="7" id="KW-0064">Aspartyl protease</keyword>
<evidence type="ECO:0000256" key="12">
    <source>
        <dbReference type="ARBA" id="ARBA00022918"/>
    </source>
</evidence>
<dbReference type="EC" id="2.7.7.49" evidence="1"/>
<feature type="compositionally biased region" description="Pro residues" evidence="17">
    <location>
        <begin position="17"/>
        <end position="40"/>
    </location>
</feature>
<keyword evidence="8" id="KW-0255">Endonuclease</keyword>
<dbReference type="InterPro" id="IPR000477">
    <property type="entry name" value="RT_dom"/>
</dbReference>
<evidence type="ECO:0000256" key="7">
    <source>
        <dbReference type="ARBA" id="ARBA00022750"/>
    </source>
</evidence>
<keyword evidence="4" id="KW-0548">Nucleotidyltransferase</keyword>
<dbReference type="InterPro" id="IPR021109">
    <property type="entry name" value="Peptidase_aspartic_dom_sf"/>
</dbReference>
<keyword evidence="16" id="KW-0862">Zinc</keyword>
<keyword evidence="13" id="KW-0239">DNA-directed DNA polymerase</keyword>
<keyword evidence="16" id="KW-0863">Zinc-finger</keyword>
<evidence type="ECO:0000256" key="5">
    <source>
        <dbReference type="ARBA" id="ARBA00022722"/>
    </source>
</evidence>
<dbReference type="Gene3D" id="2.40.70.10">
    <property type="entry name" value="Acid Proteases"/>
    <property type="match status" value="1"/>
</dbReference>
<dbReference type="Gene3D" id="1.10.340.70">
    <property type="match status" value="1"/>
</dbReference>
<dbReference type="InterPro" id="IPR001878">
    <property type="entry name" value="Znf_CCHC"/>
</dbReference>
<dbReference type="Pfam" id="PF03732">
    <property type="entry name" value="Retrotrans_gag"/>
    <property type="match status" value="1"/>
</dbReference>
<dbReference type="Pfam" id="PF24626">
    <property type="entry name" value="SH3_Tf2-1"/>
    <property type="match status" value="1"/>
</dbReference>
<dbReference type="PANTHER" id="PTHR37984">
    <property type="entry name" value="PROTEIN CBG26694"/>
    <property type="match status" value="1"/>
</dbReference>
<gene>
    <name evidence="20" type="ORF">L3X38_018522</name>
</gene>
<dbReference type="FunFam" id="3.10.20.370:FF:000001">
    <property type="entry name" value="Retrovirus-related Pol polyprotein from transposon 17.6-like protein"/>
    <property type="match status" value="1"/>
</dbReference>
<dbReference type="InterPro" id="IPR043502">
    <property type="entry name" value="DNA/RNA_pol_sf"/>
</dbReference>
<evidence type="ECO:0000256" key="2">
    <source>
        <dbReference type="ARBA" id="ARBA00022670"/>
    </source>
</evidence>
<keyword evidence="11" id="KW-0229">DNA integration</keyword>
<evidence type="ECO:0000256" key="6">
    <source>
        <dbReference type="ARBA" id="ARBA00022723"/>
    </source>
</evidence>
<feature type="region of interest" description="Disordered" evidence="17">
    <location>
        <begin position="380"/>
        <end position="431"/>
    </location>
</feature>
<dbReference type="FunFam" id="3.10.10.10:FF:000007">
    <property type="entry name" value="Retrovirus-related Pol polyprotein from transposon 17.6-like Protein"/>
    <property type="match status" value="1"/>
</dbReference>
<dbReference type="InterPro" id="IPR041588">
    <property type="entry name" value="Integrase_H2C2"/>
</dbReference>
<comment type="caution">
    <text evidence="20">The sequence shown here is derived from an EMBL/GenBank/DDBJ whole genome shotgun (WGS) entry which is preliminary data.</text>
</comment>
<keyword evidence="9" id="KW-0378">Hydrolase</keyword>
<keyword evidence="10" id="KW-0460">Magnesium</keyword>
<dbReference type="Gene3D" id="3.10.20.370">
    <property type="match status" value="1"/>
</dbReference>
<dbReference type="GO" id="GO:0003887">
    <property type="term" value="F:DNA-directed DNA polymerase activity"/>
    <property type="evidence" value="ECO:0007669"/>
    <property type="project" value="UniProtKB-KW"/>
</dbReference>
<evidence type="ECO:0000256" key="3">
    <source>
        <dbReference type="ARBA" id="ARBA00022679"/>
    </source>
</evidence>
<dbReference type="EMBL" id="JAJFAZ020000003">
    <property type="protein sequence ID" value="KAI5339250.1"/>
    <property type="molecule type" value="Genomic_DNA"/>
</dbReference>
<evidence type="ECO:0000256" key="17">
    <source>
        <dbReference type="SAM" id="MobiDB-lite"/>
    </source>
</evidence>
<dbReference type="GO" id="GO:0004519">
    <property type="term" value="F:endonuclease activity"/>
    <property type="evidence" value="ECO:0007669"/>
    <property type="project" value="UniProtKB-KW"/>
</dbReference>
<keyword evidence="5" id="KW-0540">Nuclease</keyword>
<feature type="compositionally biased region" description="Low complexity" evidence="17">
    <location>
        <begin position="284"/>
        <end position="295"/>
    </location>
</feature>
<keyword evidence="15" id="KW-0233">DNA recombination</keyword>
<dbReference type="GO" id="GO:0004190">
    <property type="term" value="F:aspartic-type endopeptidase activity"/>
    <property type="evidence" value="ECO:0007669"/>
    <property type="project" value="UniProtKB-KW"/>
</dbReference>
<dbReference type="Pfam" id="PF17921">
    <property type="entry name" value="Integrase_H2C2"/>
    <property type="match status" value="1"/>
</dbReference>
<proteinExistence type="predicted"/>
<dbReference type="PROSITE" id="PS50994">
    <property type="entry name" value="INTEGRASE"/>
    <property type="match status" value="1"/>
</dbReference>
<dbReference type="SMART" id="SM00343">
    <property type="entry name" value="ZnF_C2HC"/>
    <property type="match status" value="2"/>
</dbReference>
<dbReference type="CDD" id="cd01647">
    <property type="entry name" value="RT_LTR"/>
    <property type="match status" value="1"/>
</dbReference>
<feature type="region of interest" description="Disordered" evidence="17">
    <location>
        <begin position="241"/>
        <end position="313"/>
    </location>
</feature>
<dbReference type="Gene3D" id="3.30.420.10">
    <property type="entry name" value="Ribonuclease H-like superfamily/Ribonuclease H"/>
    <property type="match status" value="1"/>
</dbReference>
<feature type="compositionally biased region" description="Low complexity" evidence="17">
    <location>
        <begin position="261"/>
        <end position="276"/>
    </location>
</feature>
<dbReference type="PANTHER" id="PTHR37984:SF5">
    <property type="entry name" value="PROTEIN NYNRIN-LIKE"/>
    <property type="match status" value="1"/>
</dbReference>
<keyword evidence="21" id="KW-1185">Reference proteome</keyword>
<dbReference type="InterPro" id="IPR056924">
    <property type="entry name" value="SH3_Tf2-1"/>
</dbReference>
<dbReference type="GO" id="GO:0003677">
    <property type="term" value="F:DNA binding"/>
    <property type="evidence" value="ECO:0007669"/>
    <property type="project" value="UniProtKB-KW"/>
</dbReference>
<dbReference type="InterPro" id="IPR036397">
    <property type="entry name" value="RNaseH_sf"/>
</dbReference>
<feature type="compositionally biased region" description="Polar residues" evidence="17">
    <location>
        <begin position="296"/>
        <end position="311"/>
    </location>
</feature>
<evidence type="ECO:0000256" key="9">
    <source>
        <dbReference type="ARBA" id="ARBA00022801"/>
    </source>
</evidence>
<dbReference type="Gene3D" id="3.30.70.270">
    <property type="match status" value="2"/>
</dbReference>
<dbReference type="PROSITE" id="PS50158">
    <property type="entry name" value="ZF_CCHC"/>
    <property type="match status" value="2"/>
</dbReference>
<feature type="domain" description="Integrase catalytic" evidence="19">
    <location>
        <begin position="1072"/>
        <end position="1237"/>
    </location>
</feature>
<dbReference type="InterPro" id="IPR012337">
    <property type="entry name" value="RNaseH-like_sf"/>
</dbReference>
<dbReference type="FunFam" id="3.30.420.10:FF:000032">
    <property type="entry name" value="Retrovirus-related Pol polyprotein from transposon 297-like Protein"/>
    <property type="match status" value="1"/>
</dbReference>
<dbReference type="SUPFAM" id="SSF56672">
    <property type="entry name" value="DNA/RNA polymerases"/>
    <property type="match status" value="1"/>
</dbReference>
<organism evidence="20 21">
    <name type="scientific">Prunus dulcis</name>
    <name type="common">Almond</name>
    <name type="synonym">Amygdalus dulcis</name>
    <dbReference type="NCBI Taxonomy" id="3755"/>
    <lineage>
        <taxon>Eukaryota</taxon>
        <taxon>Viridiplantae</taxon>
        <taxon>Streptophyta</taxon>
        <taxon>Embryophyta</taxon>
        <taxon>Tracheophyta</taxon>
        <taxon>Spermatophyta</taxon>
        <taxon>Magnoliopsida</taxon>
        <taxon>eudicotyledons</taxon>
        <taxon>Gunneridae</taxon>
        <taxon>Pentapetalae</taxon>
        <taxon>rosids</taxon>
        <taxon>fabids</taxon>
        <taxon>Rosales</taxon>
        <taxon>Rosaceae</taxon>
        <taxon>Amygdaloideae</taxon>
        <taxon>Amygdaleae</taxon>
        <taxon>Prunus</taxon>
    </lineage>
</organism>
<dbReference type="Gene3D" id="4.10.60.10">
    <property type="entry name" value="Zinc finger, CCHC-type"/>
    <property type="match status" value="1"/>
</dbReference>
<dbReference type="InterPro" id="IPR041373">
    <property type="entry name" value="RT_RNaseH"/>
</dbReference>
<feature type="compositionally biased region" description="Low complexity" evidence="17">
    <location>
        <begin position="386"/>
        <end position="412"/>
    </location>
</feature>
<feature type="domain" description="CCHC-type" evidence="18">
    <location>
        <begin position="351"/>
        <end position="365"/>
    </location>
</feature>
<evidence type="ECO:0000259" key="19">
    <source>
        <dbReference type="PROSITE" id="PS50994"/>
    </source>
</evidence>
<keyword evidence="6" id="KW-0479">Metal-binding</keyword>
<dbReference type="Pfam" id="PF17917">
    <property type="entry name" value="RT_RNaseH"/>
    <property type="match status" value="1"/>
</dbReference>
<dbReference type="Pfam" id="PF00098">
    <property type="entry name" value="zf-CCHC"/>
    <property type="match status" value="2"/>
</dbReference>
<dbReference type="InterPro" id="IPR036875">
    <property type="entry name" value="Znf_CCHC_sf"/>
</dbReference>
<dbReference type="FunFam" id="3.30.70.270:FF:000020">
    <property type="entry name" value="Transposon Tf2-6 polyprotein-like Protein"/>
    <property type="match status" value="1"/>
</dbReference>
<keyword evidence="14" id="KW-0238">DNA-binding</keyword>
<feature type="compositionally biased region" description="Basic residues" evidence="17">
    <location>
        <begin position="1"/>
        <end position="12"/>
    </location>
</feature>
<dbReference type="Pfam" id="PF00078">
    <property type="entry name" value="RVT_1"/>
    <property type="match status" value="1"/>
</dbReference>
<dbReference type="InterPro" id="IPR043128">
    <property type="entry name" value="Rev_trsase/Diguanyl_cyclase"/>
</dbReference>
<evidence type="ECO:0000256" key="4">
    <source>
        <dbReference type="ARBA" id="ARBA00022695"/>
    </source>
</evidence>
<dbReference type="GO" id="GO:0015074">
    <property type="term" value="P:DNA integration"/>
    <property type="evidence" value="ECO:0007669"/>
    <property type="project" value="UniProtKB-KW"/>
</dbReference>
<reference evidence="20 21" key="1">
    <citation type="journal article" date="2022" name="G3 (Bethesda)">
        <title>Whole-genome sequence and methylome profiling of the almond [Prunus dulcis (Mill.) D.A. Webb] cultivar 'Nonpareil'.</title>
        <authorList>
            <person name="D'Amico-Willman K.M."/>
            <person name="Ouma W.Z."/>
            <person name="Meulia T."/>
            <person name="Sideli G.M."/>
            <person name="Gradziel T.M."/>
            <person name="Fresnedo-Ramirez J."/>
        </authorList>
    </citation>
    <scope>NUCLEOTIDE SEQUENCE [LARGE SCALE GENOMIC DNA]</scope>
    <source>
        <strain evidence="20">Clone GOH B32 T37-40</strain>
    </source>
</reference>
<dbReference type="GO" id="GO:0003964">
    <property type="term" value="F:RNA-directed DNA polymerase activity"/>
    <property type="evidence" value="ECO:0007669"/>
    <property type="project" value="UniProtKB-KW"/>
</dbReference>
<dbReference type="GO" id="GO:0008270">
    <property type="term" value="F:zinc ion binding"/>
    <property type="evidence" value="ECO:0007669"/>
    <property type="project" value="UniProtKB-KW"/>
</dbReference>
<protein>
    <recommendedName>
        <fullName evidence="1">RNA-directed DNA polymerase</fullName>
        <ecNumber evidence="1">2.7.7.49</ecNumber>
    </recommendedName>
</protein>
<evidence type="ECO:0000256" key="8">
    <source>
        <dbReference type="ARBA" id="ARBA00022759"/>
    </source>
</evidence>
<feature type="domain" description="CCHC-type" evidence="18">
    <location>
        <begin position="321"/>
        <end position="336"/>
    </location>
</feature>
<dbReference type="CDD" id="cd09274">
    <property type="entry name" value="RNase_HI_RT_Ty3"/>
    <property type="match status" value="1"/>
</dbReference>
<dbReference type="InterPro" id="IPR005162">
    <property type="entry name" value="Retrotrans_gag_dom"/>
</dbReference>
<dbReference type="InterPro" id="IPR050951">
    <property type="entry name" value="Retrovirus_Pol_polyprotein"/>
</dbReference>
<evidence type="ECO:0000256" key="14">
    <source>
        <dbReference type="ARBA" id="ARBA00023125"/>
    </source>
</evidence>
<dbReference type="InterPro" id="IPR001584">
    <property type="entry name" value="Integrase_cat-core"/>
</dbReference>
<evidence type="ECO:0000256" key="15">
    <source>
        <dbReference type="ARBA" id="ARBA00023172"/>
    </source>
</evidence>
<evidence type="ECO:0000313" key="20">
    <source>
        <dbReference type="EMBL" id="KAI5339250.1"/>
    </source>
</evidence>
<keyword evidence="2" id="KW-0645">Protease</keyword>
<evidence type="ECO:0000256" key="1">
    <source>
        <dbReference type="ARBA" id="ARBA00012493"/>
    </source>
</evidence>
<evidence type="ECO:0000256" key="16">
    <source>
        <dbReference type="PROSITE-ProRule" id="PRU00047"/>
    </source>
</evidence>
<evidence type="ECO:0000259" key="18">
    <source>
        <dbReference type="PROSITE" id="PS50158"/>
    </source>
</evidence>
<sequence length="1432" mass="162971">MSARRARTRGRGQRWGPNPPPPSPSPPPSPPVPSPPPSPPAGDNALDMRHVLSQFTRTMATALRGRRGTESFEIKRVKELGAKEFVGSTDPAEAESWITDVERIFEVLECPAEDRVRLATFLLKGNAYHWWKAVKRSYENPAAINWEEFQRVFSEQFYPPSYRHAKKSEFLYLKQGSMSVMEYEHKFNELSRFAPELVATEEDRCRRFEEGLWWEIQAVVTANIYPNMRALAQAAERVSRKLGGNVGRRRRDTPGIGGPSQGPSKRGGSSSSSASGGWSGGRGSSSNSGRSGSRPAWTQYSGPQSTASTARAPSRHTGLTCFNCGQVGHFAKDCPSYTQGGGPSQSSSLTCYFCGQVGHTKRSCPIILQNDATIQGTGAQQGQGIVGQNQNQGSVSSSAAGSSSSRAPSSSRGRGGRQSRGQPGRSTTQARVFSMTQQEAHATPDVITDRVFRNCFVQVDDAWLEADLIPLDLVDLDIILGMDWLEKHHASVDCFRKEVTLRSPGQPKVTFRGERRVLPTCLISAITAKKLLKKGCEGYLAHIIDTREIPLNLEDIPVVCDFPDIFPDDLPGLPPEREIEFTIELLPGTSPIYQTPYRMAPAELRELKIQLQELVDLGFIRPSVSPWGAPVLFLKGAKYFSKIDLRSGYHQLRIREEDIPKTAFRTRYGHYEFLVMPFGLTNAPAAFMDLMNRVFRPYLDHFVIVFIDDILVYSQTLEGHKKHLRVVLRTLRRKQLYAKFSYYRRFVEGFASIAAPLTRLTRKDVAFEWTEECEQSFQELKKRLTTAPVLALPDNARNFVIYSDASLQGLGCVLMQHDRVIAYASRQLKKHEQNYPVHDLELAAVVFALKIWRHYLYGETCQIFTDHKSLKYFFTQRELNMRQRRWLELIKDYDCTIEYHPGRANVVADALSRKTTGSLTHLRTAYLPLLVELRKDGVALEMMQQGGILDSLHVRPILVERIIVAQLEDPTLCRIRGEVESGSRKDYAIRGDGALVTGTRICVPKNDYLKREILEEAHCSTYTMHPGSTKMYRTLREYYSWPHMKGDIAKYVSRCLICQQVKAERQKPSGLMQPLPIPEWKWELITMDFVFKLPRTSKGHDGIWVVVDRLTKSAHFLPIKETYSLTRLAKLFVDEIVRLHGAPVSIVSDRDARFTSRFWKCLQEAMGTRVQFSTAFHPQTDGQSERTIQTLEDMLRSCVLQMKDSWDTHLALVEFAYNNSYQASIKMAPYEALYGRQCRTPICWNEVGDKKLEKVDSIRATTEKVKMIKEKLKIAQDRQKSYADNRSKDLEFAVGDWVFLKLSPWKGVMRFGKRGKLSPRYIGPYEITERIGSVAYRLALPAELSRVHDVFHVSMLRKYMSDPSHILEHQPVELEEDLSYEEQPVQILDRKEQMLRSRSIPVVKVLWRSQTVEEATWEPEAQMRAKYPYLFH</sequence>
<keyword evidence="12" id="KW-0695">RNA-directed DNA polymerase</keyword>
<keyword evidence="3" id="KW-0808">Transferase</keyword>
<dbReference type="Pfam" id="PF08284">
    <property type="entry name" value="RVP_2"/>
    <property type="match status" value="1"/>
</dbReference>
<dbReference type="Gene3D" id="3.10.10.10">
    <property type="entry name" value="HIV Type 1 Reverse Transcriptase, subunit A, domain 1"/>
    <property type="match status" value="2"/>
</dbReference>
<dbReference type="GO" id="GO:0006310">
    <property type="term" value="P:DNA recombination"/>
    <property type="evidence" value="ECO:0007669"/>
    <property type="project" value="UniProtKB-KW"/>
</dbReference>
<feature type="region of interest" description="Disordered" evidence="17">
    <location>
        <begin position="1"/>
        <end position="45"/>
    </location>
</feature>
<evidence type="ECO:0000256" key="13">
    <source>
        <dbReference type="ARBA" id="ARBA00022932"/>
    </source>
</evidence>
<dbReference type="SUPFAM" id="SSF53098">
    <property type="entry name" value="Ribonuclease H-like"/>
    <property type="match status" value="1"/>
</dbReference>
<evidence type="ECO:0000256" key="11">
    <source>
        <dbReference type="ARBA" id="ARBA00022908"/>
    </source>
</evidence>
<evidence type="ECO:0000256" key="10">
    <source>
        <dbReference type="ARBA" id="ARBA00022842"/>
    </source>
</evidence>
<evidence type="ECO:0000313" key="21">
    <source>
        <dbReference type="Proteomes" id="UP001054821"/>
    </source>
</evidence>
<accession>A0AAD4ZAU1</accession>
<dbReference type="Proteomes" id="UP001054821">
    <property type="component" value="Chromosome 3"/>
</dbReference>
<name>A0AAD4ZAU1_PRUDU</name>
<dbReference type="GO" id="GO:0006508">
    <property type="term" value="P:proteolysis"/>
    <property type="evidence" value="ECO:0007669"/>
    <property type="project" value="UniProtKB-KW"/>
</dbReference>